<evidence type="ECO:0000313" key="8">
    <source>
        <dbReference type="EMBL" id="KRL25466.1"/>
    </source>
</evidence>
<dbReference type="Gene3D" id="1.20.58.110">
    <property type="entry name" value="Ribosomal protein S20"/>
    <property type="match status" value="1"/>
</dbReference>
<protein>
    <recommendedName>
        <fullName evidence="6 7">Small ribosomal subunit protein bS20</fullName>
    </recommendedName>
</protein>
<evidence type="ECO:0000256" key="5">
    <source>
        <dbReference type="ARBA" id="ARBA00023274"/>
    </source>
</evidence>
<dbReference type="GO" id="GO:0003735">
    <property type="term" value="F:structural constituent of ribosome"/>
    <property type="evidence" value="ECO:0007669"/>
    <property type="project" value="InterPro"/>
</dbReference>
<dbReference type="AlphaFoldDB" id="A0A0R1P778"/>
<evidence type="ECO:0000256" key="1">
    <source>
        <dbReference type="ARBA" id="ARBA00007634"/>
    </source>
</evidence>
<dbReference type="GO" id="GO:0005829">
    <property type="term" value="C:cytosol"/>
    <property type="evidence" value="ECO:0007669"/>
    <property type="project" value="TreeGrafter"/>
</dbReference>
<dbReference type="InterPro" id="IPR036510">
    <property type="entry name" value="Ribosomal_bS20_sf"/>
</dbReference>
<evidence type="ECO:0000256" key="7">
    <source>
        <dbReference type="HAMAP-Rule" id="MF_00500"/>
    </source>
</evidence>
<keyword evidence="2 7" id="KW-0699">rRNA-binding</keyword>
<organism evidence="8 9">
    <name type="scientific">Limosilactobacillus mucosae DSM 13345</name>
    <dbReference type="NCBI Taxonomy" id="1423771"/>
    <lineage>
        <taxon>Bacteria</taxon>
        <taxon>Bacillati</taxon>
        <taxon>Bacillota</taxon>
        <taxon>Bacilli</taxon>
        <taxon>Lactobacillales</taxon>
        <taxon>Lactobacillaceae</taxon>
        <taxon>Limosilactobacillus</taxon>
    </lineage>
</organism>
<evidence type="ECO:0000256" key="2">
    <source>
        <dbReference type="ARBA" id="ARBA00022730"/>
    </source>
</evidence>
<dbReference type="InterPro" id="IPR002583">
    <property type="entry name" value="Ribosomal_bS20"/>
</dbReference>
<keyword evidence="5 7" id="KW-0687">Ribonucleoprotein</keyword>
<evidence type="ECO:0000256" key="6">
    <source>
        <dbReference type="ARBA" id="ARBA00035136"/>
    </source>
</evidence>
<dbReference type="PANTHER" id="PTHR33398">
    <property type="entry name" value="30S RIBOSOMAL PROTEIN S20"/>
    <property type="match status" value="1"/>
</dbReference>
<dbReference type="GO" id="GO:0015935">
    <property type="term" value="C:small ribosomal subunit"/>
    <property type="evidence" value="ECO:0007669"/>
    <property type="project" value="TreeGrafter"/>
</dbReference>
<evidence type="ECO:0000256" key="3">
    <source>
        <dbReference type="ARBA" id="ARBA00022884"/>
    </source>
</evidence>
<comment type="caution">
    <text evidence="8">The sequence shown here is derived from an EMBL/GenBank/DDBJ whole genome shotgun (WGS) entry which is preliminary data.</text>
</comment>
<dbReference type="EMBL" id="AZEQ01000011">
    <property type="protein sequence ID" value="KRL25466.1"/>
    <property type="molecule type" value="Genomic_DNA"/>
</dbReference>
<dbReference type="Pfam" id="PF01649">
    <property type="entry name" value="Ribosomal_S20p"/>
    <property type="match status" value="1"/>
</dbReference>
<dbReference type="GO" id="GO:0070181">
    <property type="term" value="F:small ribosomal subunit rRNA binding"/>
    <property type="evidence" value="ECO:0007669"/>
    <property type="project" value="TreeGrafter"/>
</dbReference>
<reference evidence="8 9" key="1">
    <citation type="journal article" date="2015" name="Genome Announc.">
        <title>Expanding the biotechnology potential of lactobacilli through comparative genomics of 213 strains and associated genera.</title>
        <authorList>
            <person name="Sun Z."/>
            <person name="Harris H.M."/>
            <person name="McCann A."/>
            <person name="Guo C."/>
            <person name="Argimon S."/>
            <person name="Zhang W."/>
            <person name="Yang X."/>
            <person name="Jeffery I.B."/>
            <person name="Cooney J.C."/>
            <person name="Kagawa T.F."/>
            <person name="Liu W."/>
            <person name="Song Y."/>
            <person name="Salvetti E."/>
            <person name="Wrobel A."/>
            <person name="Rasinkangas P."/>
            <person name="Parkhill J."/>
            <person name="Rea M.C."/>
            <person name="O'Sullivan O."/>
            <person name="Ritari J."/>
            <person name="Douillard F.P."/>
            <person name="Paul Ross R."/>
            <person name="Yang R."/>
            <person name="Briner A.E."/>
            <person name="Felis G.E."/>
            <person name="de Vos W.M."/>
            <person name="Barrangou R."/>
            <person name="Klaenhammer T.R."/>
            <person name="Caufield P.W."/>
            <person name="Cui Y."/>
            <person name="Zhang H."/>
            <person name="O'Toole P.W."/>
        </authorList>
    </citation>
    <scope>NUCLEOTIDE SEQUENCE [LARGE SCALE GENOMIC DNA]</scope>
    <source>
        <strain evidence="8 9">DSM 13345</strain>
    </source>
</reference>
<dbReference type="SUPFAM" id="SSF46992">
    <property type="entry name" value="Ribosomal protein S20"/>
    <property type="match status" value="1"/>
</dbReference>
<keyword evidence="3 7" id="KW-0694">RNA-binding</keyword>
<comment type="function">
    <text evidence="7">Binds directly to 16S ribosomal RNA.</text>
</comment>
<keyword evidence="4 7" id="KW-0689">Ribosomal protein</keyword>
<dbReference type="NCBIfam" id="TIGR00029">
    <property type="entry name" value="S20"/>
    <property type="match status" value="1"/>
</dbReference>
<proteinExistence type="inferred from homology"/>
<accession>A0A0R1P778</accession>
<dbReference type="GO" id="GO:0006412">
    <property type="term" value="P:translation"/>
    <property type="evidence" value="ECO:0007669"/>
    <property type="project" value="UniProtKB-UniRule"/>
</dbReference>
<dbReference type="HAMAP" id="MF_00500">
    <property type="entry name" value="Ribosomal_bS20"/>
    <property type="match status" value="1"/>
</dbReference>
<evidence type="ECO:0000256" key="4">
    <source>
        <dbReference type="ARBA" id="ARBA00022980"/>
    </source>
</evidence>
<gene>
    <name evidence="7" type="primary">rpsT</name>
    <name evidence="8" type="ORF">FC47_GL000315</name>
</gene>
<evidence type="ECO:0000313" key="9">
    <source>
        <dbReference type="Proteomes" id="UP000050901"/>
    </source>
</evidence>
<comment type="similarity">
    <text evidence="1 7">Belongs to the bacterial ribosomal protein bS20 family.</text>
</comment>
<dbReference type="PANTHER" id="PTHR33398:SF1">
    <property type="entry name" value="SMALL RIBOSOMAL SUBUNIT PROTEIN BS20C"/>
    <property type="match status" value="1"/>
</dbReference>
<name>A0A0R1P778_LIMMU</name>
<sequence length="87" mass="9711">MKFMPIIKSAIERVRTSEKAQARNASQMSEMRTAVKKFDKAKVAGAENLDDLYKAAISAIDRAHSKGLIKANKAARDKSRLTARYNK</sequence>
<dbReference type="Proteomes" id="UP000050901">
    <property type="component" value="Unassembled WGS sequence"/>
</dbReference>
<dbReference type="PATRIC" id="fig|1423771.3.peg.323"/>